<sequence>MSNEQDKLDYSLLERLTQIYAPSGVEKAIAEQISEVIRPYCDTLAQDRLGNLIAVRKGSGKKIMVAAHMDEIGVMVTHINERGFLRFTTVGGVHVDELPHRRVRFQNGRTGVIGVEKLEKPSDLKLSKLYLDIGAANQEEAAKIVRIGDSAVFIGEFVHNGSRIVSKALDNRVGCFVAIEALKRVQSEHEISIAFTVQEEVGLRGAQTAAYALESDVAIAVDVTLTGDTPKAHPMEVKLGSGVAIKVFDRSMITPPKVKQWMADTAEKQQIPYQWEVLEFGGTDSGAIHLTKGGIPAGVLSVPTRYVHSPSEMIDTEDVEAAVNLLVALLEGLVPF</sequence>
<dbReference type="InterPro" id="IPR008007">
    <property type="entry name" value="Peptidase_M42"/>
</dbReference>
<dbReference type="Pfam" id="PF05343">
    <property type="entry name" value="Peptidase_M42"/>
    <property type="match status" value="1"/>
</dbReference>
<keyword evidence="4 8" id="KW-0479">Metal-binding</keyword>
<evidence type="ECO:0000256" key="3">
    <source>
        <dbReference type="ARBA" id="ARBA00022670"/>
    </source>
</evidence>
<dbReference type="SUPFAM" id="SSF53187">
    <property type="entry name" value="Zn-dependent exopeptidases"/>
    <property type="match status" value="1"/>
</dbReference>
<dbReference type="MEROPS" id="M42.010"/>
<proteinExistence type="inferred from homology"/>
<accession>W0E7U1</accession>
<feature type="binding site" evidence="8">
    <location>
        <position position="170"/>
    </location>
    <ligand>
        <name>Zn(2+)</name>
        <dbReference type="ChEBI" id="CHEBI:29105"/>
        <label>2</label>
    </ligand>
</feature>
<evidence type="ECO:0000313" key="9">
    <source>
        <dbReference type="EMBL" id="AHF06930.1"/>
    </source>
</evidence>
<organism evidence="9 10">
    <name type="scientific">Desulfitobacterium metallireducens DSM 15288</name>
    <dbReference type="NCBI Taxonomy" id="871968"/>
    <lineage>
        <taxon>Bacteria</taxon>
        <taxon>Bacillati</taxon>
        <taxon>Bacillota</taxon>
        <taxon>Clostridia</taxon>
        <taxon>Eubacteriales</taxon>
        <taxon>Desulfitobacteriaceae</taxon>
        <taxon>Desulfitobacterium</taxon>
    </lineage>
</organism>
<dbReference type="AlphaFoldDB" id="W0E7U1"/>
<dbReference type="GO" id="GO:0004177">
    <property type="term" value="F:aminopeptidase activity"/>
    <property type="evidence" value="ECO:0007669"/>
    <property type="project" value="UniProtKB-UniRule"/>
</dbReference>
<dbReference type="Gene3D" id="3.40.630.10">
    <property type="entry name" value="Zn peptidases"/>
    <property type="match status" value="1"/>
</dbReference>
<dbReference type="OrthoDB" id="9772053at2"/>
<dbReference type="InterPro" id="IPR051464">
    <property type="entry name" value="Peptidase_M42_aminopept"/>
</dbReference>
<dbReference type="PANTHER" id="PTHR32481:SF0">
    <property type="entry name" value="AMINOPEPTIDASE YPDE-RELATED"/>
    <property type="match status" value="1"/>
</dbReference>
<dbReference type="RefSeq" id="WP_006715384.1">
    <property type="nucleotide sequence ID" value="NZ_CP007032.1"/>
</dbReference>
<keyword evidence="5" id="KW-0378">Hydrolase</keyword>
<evidence type="ECO:0000256" key="1">
    <source>
        <dbReference type="ARBA" id="ARBA00006272"/>
    </source>
</evidence>
<evidence type="ECO:0000256" key="8">
    <source>
        <dbReference type="PIRSR" id="PIRSR001123-2"/>
    </source>
</evidence>
<feature type="active site" description="Proton acceptor" evidence="7">
    <location>
        <position position="199"/>
    </location>
</feature>
<dbReference type="EMBL" id="CP007032">
    <property type="protein sequence ID" value="AHF06930.1"/>
    <property type="molecule type" value="Genomic_DNA"/>
</dbReference>
<feature type="binding site" evidence="8">
    <location>
        <position position="222"/>
    </location>
    <ligand>
        <name>Zn(2+)</name>
        <dbReference type="ChEBI" id="CHEBI:29105"/>
        <label>1</label>
    </ligand>
</feature>
<gene>
    <name evidence="9" type="ORF">DESME_07495</name>
</gene>
<dbReference type="Proteomes" id="UP000010847">
    <property type="component" value="Chromosome"/>
</dbReference>
<dbReference type="InterPro" id="IPR023367">
    <property type="entry name" value="Peptidase_M42_dom2"/>
</dbReference>
<dbReference type="eggNOG" id="COG1363">
    <property type="taxonomic scope" value="Bacteria"/>
</dbReference>
<feature type="binding site" evidence="8">
    <location>
        <position position="308"/>
    </location>
    <ligand>
        <name>Zn(2+)</name>
        <dbReference type="ChEBI" id="CHEBI:29105"/>
        <label>2</label>
    </ligand>
</feature>
<keyword evidence="3" id="KW-0645">Protease</keyword>
<evidence type="ECO:0000256" key="5">
    <source>
        <dbReference type="ARBA" id="ARBA00022801"/>
    </source>
</evidence>
<feature type="binding site" evidence="8">
    <location>
        <position position="170"/>
    </location>
    <ligand>
        <name>Zn(2+)</name>
        <dbReference type="ChEBI" id="CHEBI:29105"/>
        <label>1</label>
    </ligand>
</feature>
<evidence type="ECO:0000256" key="6">
    <source>
        <dbReference type="PIRNR" id="PIRNR001123"/>
    </source>
</evidence>
<evidence type="ECO:0000256" key="7">
    <source>
        <dbReference type="PIRSR" id="PIRSR001123-1"/>
    </source>
</evidence>
<dbReference type="KEGG" id="dmt:DESME_07495"/>
<protein>
    <submittedName>
        <fullName evidence="9">Aminopeptidase</fullName>
    </submittedName>
</protein>
<dbReference type="STRING" id="871968.DESME_07495"/>
<keyword evidence="10" id="KW-1185">Reference proteome</keyword>
<evidence type="ECO:0000313" key="10">
    <source>
        <dbReference type="Proteomes" id="UP000010847"/>
    </source>
</evidence>
<dbReference type="Gene3D" id="2.40.30.40">
    <property type="entry name" value="Peptidase M42, domain 2"/>
    <property type="match status" value="1"/>
</dbReference>
<dbReference type="HOGENOM" id="CLU_047249_0_2_9"/>
<dbReference type="PANTHER" id="PTHR32481">
    <property type="entry name" value="AMINOPEPTIDASE"/>
    <property type="match status" value="1"/>
</dbReference>
<name>W0E7U1_9FIRM</name>
<dbReference type="PIRSF" id="PIRSF001123">
    <property type="entry name" value="PepA_GA"/>
    <property type="match status" value="1"/>
</dbReference>
<dbReference type="GO" id="GO:0006508">
    <property type="term" value="P:proteolysis"/>
    <property type="evidence" value="ECO:0007669"/>
    <property type="project" value="UniProtKB-KW"/>
</dbReference>
<evidence type="ECO:0000256" key="2">
    <source>
        <dbReference type="ARBA" id="ARBA00022438"/>
    </source>
</evidence>
<comment type="cofactor">
    <cofactor evidence="8">
        <name>a divalent metal cation</name>
        <dbReference type="ChEBI" id="CHEBI:60240"/>
    </cofactor>
    <text evidence="8">Binds 2 divalent metal cations per subunit.</text>
</comment>
<dbReference type="CDD" id="cd05656">
    <property type="entry name" value="M42_Frv"/>
    <property type="match status" value="1"/>
</dbReference>
<feature type="binding site" evidence="8">
    <location>
        <position position="68"/>
    </location>
    <ligand>
        <name>Zn(2+)</name>
        <dbReference type="ChEBI" id="CHEBI:29105"/>
        <label>1</label>
    </ligand>
</feature>
<dbReference type="SUPFAM" id="SSF101821">
    <property type="entry name" value="Aminopeptidase/glucanase lid domain"/>
    <property type="match status" value="1"/>
</dbReference>
<reference evidence="9 10" key="1">
    <citation type="submission" date="2013-12" db="EMBL/GenBank/DDBJ databases">
        <authorList>
            <consortium name="DOE Joint Genome Institute"/>
            <person name="Smidt H."/>
            <person name="Huntemann M."/>
            <person name="Han J."/>
            <person name="Chen A."/>
            <person name="Kyrpides N."/>
            <person name="Mavromatis K."/>
            <person name="Markowitz V."/>
            <person name="Palaniappan K."/>
            <person name="Ivanova N."/>
            <person name="Schaumberg A."/>
            <person name="Pati A."/>
            <person name="Liolios K."/>
            <person name="Nordberg H.P."/>
            <person name="Cantor M.N."/>
            <person name="Hua S.X."/>
            <person name="Woyke T."/>
        </authorList>
    </citation>
    <scope>NUCLEOTIDE SEQUENCE [LARGE SCALE GENOMIC DNA]</scope>
    <source>
        <strain evidence="10">DSM 15288</strain>
    </source>
</reference>
<feature type="binding site" evidence="8">
    <location>
        <position position="200"/>
    </location>
    <ligand>
        <name>Zn(2+)</name>
        <dbReference type="ChEBI" id="CHEBI:29105"/>
        <label>2</label>
    </ligand>
</feature>
<dbReference type="GO" id="GO:0046872">
    <property type="term" value="F:metal ion binding"/>
    <property type="evidence" value="ECO:0007669"/>
    <property type="project" value="UniProtKB-UniRule"/>
</dbReference>
<comment type="similarity">
    <text evidence="1 6">Belongs to the peptidase M42 family.</text>
</comment>
<evidence type="ECO:0000256" key="4">
    <source>
        <dbReference type="ARBA" id="ARBA00022723"/>
    </source>
</evidence>
<keyword evidence="2 9" id="KW-0031">Aminopeptidase</keyword>